<accession>A0ACD6A3W9</accession>
<reference evidence="1" key="2">
    <citation type="submission" date="2025-09" db="UniProtKB">
        <authorList>
            <consortium name="EnsemblPlants"/>
        </authorList>
    </citation>
    <scope>IDENTIFICATION</scope>
</reference>
<protein>
    <submittedName>
        <fullName evidence="1">Uncharacterized protein</fullName>
    </submittedName>
</protein>
<dbReference type="EnsemblPlants" id="AVESA.00010b.r2.7CG0684440.1">
    <property type="protein sequence ID" value="AVESA.00010b.r2.7CG0684440.1.CDS.1"/>
    <property type="gene ID" value="AVESA.00010b.r2.7CG0684440"/>
</dbReference>
<dbReference type="Proteomes" id="UP001732700">
    <property type="component" value="Chromosome 7C"/>
</dbReference>
<organism evidence="1 2">
    <name type="scientific">Avena sativa</name>
    <name type="common">Oat</name>
    <dbReference type="NCBI Taxonomy" id="4498"/>
    <lineage>
        <taxon>Eukaryota</taxon>
        <taxon>Viridiplantae</taxon>
        <taxon>Streptophyta</taxon>
        <taxon>Embryophyta</taxon>
        <taxon>Tracheophyta</taxon>
        <taxon>Spermatophyta</taxon>
        <taxon>Magnoliopsida</taxon>
        <taxon>Liliopsida</taxon>
        <taxon>Poales</taxon>
        <taxon>Poaceae</taxon>
        <taxon>BOP clade</taxon>
        <taxon>Pooideae</taxon>
        <taxon>Poodae</taxon>
        <taxon>Poeae</taxon>
        <taxon>Poeae Chloroplast Group 1 (Aveneae type)</taxon>
        <taxon>Aveninae</taxon>
        <taxon>Avena</taxon>
    </lineage>
</organism>
<evidence type="ECO:0000313" key="1">
    <source>
        <dbReference type="EnsemblPlants" id="AVESA.00010b.r2.7CG0684440.1.CDS.1"/>
    </source>
</evidence>
<sequence length="131" mass="14440">MGYIKTLRDIVIYSTDTIMKGKQPLALSDRPVRPPPIAKLAAKPWLRPPEGWVKLTIDGSFCMEDDTAGTGMVLRDSEGTVIFSACRFIPYVQEAFAAELYVCSEGLAFAFQHTDLPIIVDRDCTLVVSAV</sequence>
<proteinExistence type="predicted"/>
<keyword evidence="2" id="KW-1185">Reference proteome</keyword>
<reference evidence="1" key="1">
    <citation type="submission" date="2021-05" db="EMBL/GenBank/DDBJ databases">
        <authorList>
            <person name="Scholz U."/>
            <person name="Mascher M."/>
            <person name="Fiebig A."/>
        </authorList>
    </citation>
    <scope>NUCLEOTIDE SEQUENCE [LARGE SCALE GENOMIC DNA]</scope>
</reference>
<name>A0ACD6A3W9_AVESA</name>
<evidence type="ECO:0000313" key="2">
    <source>
        <dbReference type="Proteomes" id="UP001732700"/>
    </source>
</evidence>